<dbReference type="Proteomes" id="UP000256913">
    <property type="component" value="Unassembled WGS sequence"/>
</dbReference>
<accession>A0A3D9ZB09</accession>
<comment type="caution">
    <text evidence="2">The sequence shown here is derived from an EMBL/GenBank/DDBJ whole genome shotgun (WGS) entry which is preliminary data.</text>
</comment>
<keyword evidence="3" id="KW-1185">Reference proteome</keyword>
<proteinExistence type="predicted"/>
<feature type="region of interest" description="Disordered" evidence="1">
    <location>
        <begin position="1"/>
        <end position="39"/>
    </location>
</feature>
<name>A0A3D9ZB09_9ACTN</name>
<evidence type="ECO:0000313" key="3">
    <source>
        <dbReference type="Proteomes" id="UP000256913"/>
    </source>
</evidence>
<evidence type="ECO:0000313" key="2">
    <source>
        <dbReference type="EMBL" id="REF94447.1"/>
    </source>
</evidence>
<dbReference type="AlphaFoldDB" id="A0A3D9ZB09"/>
<evidence type="ECO:0000256" key="1">
    <source>
        <dbReference type="SAM" id="MobiDB-lite"/>
    </source>
</evidence>
<protein>
    <submittedName>
        <fullName evidence="2">Uncharacterized protein</fullName>
    </submittedName>
</protein>
<dbReference type="EMBL" id="QUMQ01000001">
    <property type="protein sequence ID" value="REF94447.1"/>
    <property type="molecule type" value="Genomic_DNA"/>
</dbReference>
<reference evidence="2 3" key="1">
    <citation type="submission" date="2018-08" db="EMBL/GenBank/DDBJ databases">
        <title>Sequencing the genomes of 1000 actinobacteria strains.</title>
        <authorList>
            <person name="Klenk H.-P."/>
        </authorList>
    </citation>
    <scope>NUCLEOTIDE SEQUENCE [LARGE SCALE GENOMIC DNA]</scope>
    <source>
        <strain evidence="2 3">DSM 44099</strain>
    </source>
</reference>
<gene>
    <name evidence="2" type="ORF">DFJ67_0385</name>
</gene>
<organism evidence="2 3">
    <name type="scientific">Asanoa ferruginea</name>
    <dbReference type="NCBI Taxonomy" id="53367"/>
    <lineage>
        <taxon>Bacteria</taxon>
        <taxon>Bacillati</taxon>
        <taxon>Actinomycetota</taxon>
        <taxon>Actinomycetes</taxon>
        <taxon>Micromonosporales</taxon>
        <taxon>Micromonosporaceae</taxon>
        <taxon>Asanoa</taxon>
    </lineage>
</organism>
<sequence>MLWQPSFEPTRHLSRGVEGMPDAGRYASGKPINAGRRAT</sequence>